<dbReference type="Proteomes" id="UP001153148">
    <property type="component" value="Unassembled WGS sequence"/>
</dbReference>
<organism evidence="1 2">
    <name type="scientific">Timema podura</name>
    <name type="common">Walking stick</name>
    <dbReference type="NCBI Taxonomy" id="61482"/>
    <lineage>
        <taxon>Eukaryota</taxon>
        <taxon>Metazoa</taxon>
        <taxon>Ecdysozoa</taxon>
        <taxon>Arthropoda</taxon>
        <taxon>Hexapoda</taxon>
        <taxon>Insecta</taxon>
        <taxon>Pterygota</taxon>
        <taxon>Neoptera</taxon>
        <taxon>Polyneoptera</taxon>
        <taxon>Phasmatodea</taxon>
        <taxon>Timematodea</taxon>
        <taxon>Timematoidea</taxon>
        <taxon>Timematidae</taxon>
        <taxon>Timema</taxon>
    </lineage>
</organism>
<sequence>MAMVIGNGVTNKMQPSCVSDDMVKTDTLLPFPSSTRTISNDDAKVQNNEDFGSVWLHQGKIIKILTPPSQLQGYRY</sequence>
<keyword evidence="2" id="KW-1185">Reference proteome</keyword>
<evidence type="ECO:0000313" key="1">
    <source>
        <dbReference type="EMBL" id="CAG2060702.1"/>
    </source>
</evidence>
<comment type="caution">
    <text evidence="1">The sequence shown here is derived from an EMBL/GenBank/DDBJ whole genome shotgun (WGS) entry which is preliminary data.</text>
</comment>
<dbReference type="EMBL" id="CAJPIN010013252">
    <property type="protein sequence ID" value="CAG2060702.1"/>
    <property type="molecule type" value="Genomic_DNA"/>
</dbReference>
<proteinExistence type="predicted"/>
<reference evidence="1" key="1">
    <citation type="submission" date="2021-03" db="EMBL/GenBank/DDBJ databases">
        <authorList>
            <person name="Tran Van P."/>
        </authorList>
    </citation>
    <scope>NUCLEOTIDE SEQUENCE</scope>
</reference>
<evidence type="ECO:0000313" key="2">
    <source>
        <dbReference type="Proteomes" id="UP001153148"/>
    </source>
</evidence>
<protein>
    <submittedName>
        <fullName evidence="1">Uncharacterized protein</fullName>
    </submittedName>
</protein>
<name>A0ABN7NYA8_TIMPD</name>
<gene>
    <name evidence="1" type="ORF">TPAB3V08_LOCUS7658</name>
</gene>
<accession>A0ABN7NYA8</accession>